<dbReference type="SMART" id="SM00332">
    <property type="entry name" value="PP2Cc"/>
    <property type="match status" value="1"/>
</dbReference>
<dbReference type="InterPro" id="IPR015655">
    <property type="entry name" value="PP2C"/>
</dbReference>
<proteinExistence type="predicted"/>
<evidence type="ECO:0000313" key="3">
    <source>
        <dbReference type="WBParaSite" id="sdigi.contig71.g3603.t1"/>
    </source>
</evidence>
<keyword evidence="2" id="KW-1185">Reference proteome</keyword>
<accession>A0A915Q123</accession>
<dbReference type="CDD" id="cd00143">
    <property type="entry name" value="PP2Cc"/>
    <property type="match status" value="1"/>
</dbReference>
<name>A0A915Q123_9BILA</name>
<dbReference type="GO" id="GO:0005739">
    <property type="term" value="C:mitochondrion"/>
    <property type="evidence" value="ECO:0007669"/>
    <property type="project" value="TreeGrafter"/>
</dbReference>
<evidence type="ECO:0000259" key="1">
    <source>
        <dbReference type="PROSITE" id="PS51746"/>
    </source>
</evidence>
<dbReference type="PANTHER" id="PTHR13832">
    <property type="entry name" value="PROTEIN PHOSPHATASE 2C"/>
    <property type="match status" value="1"/>
</dbReference>
<dbReference type="Pfam" id="PF00481">
    <property type="entry name" value="PP2C"/>
    <property type="match status" value="2"/>
</dbReference>
<dbReference type="InterPro" id="IPR036457">
    <property type="entry name" value="PPM-type-like_dom_sf"/>
</dbReference>
<dbReference type="PROSITE" id="PS51746">
    <property type="entry name" value="PPM_2"/>
    <property type="match status" value="1"/>
</dbReference>
<dbReference type="WBParaSite" id="sdigi.contig71.g3603.t1">
    <property type="protein sequence ID" value="sdigi.contig71.g3603.t1"/>
    <property type="gene ID" value="sdigi.contig71.g3603"/>
</dbReference>
<dbReference type="AlphaFoldDB" id="A0A915Q123"/>
<sequence length="481" mass="53906">MMPKLVSYITESDFISNLLPAVVNSQKLRYPYTRPKFLYFSNEEISLSADQSTRPVLCPKDPSKMLLYAGYAKVINAGKTVQNEDQASAKLLSLKQRGYDAEEAYDLANHRDVDRSVMDRAEATLSAIFDGHAGSGAAVMAANCLHILETVVYLNKKETFFGCAVQPSFSHNAQNALYPDCKTTSDSLIVGAIETAFVNIWCMNLELIGNKKNSCGGYAVAAHIAALFFLGKVCVANAGDCRALLVTSSETQKLTQFNPETERKRLQFLAYKNPDLISNSFTRYEYSRFLTRHDLRRKVFYRDWFMDEWAAKTVRESDLKMPLSNEHGEKAMLQIYFFFLQLRLLNTVGVSRGFGDYHLFTADNKIPVKPFLSPVPKVKVLDLHKLHSLYDKDLLVLASDGLWDALNNDDVAVIVKTALSNSDSADYLKYTMVAQKLAIAARGNPVEPYRWQMSNGSCASTDDITIFIIPLKYALASARDL</sequence>
<dbReference type="GO" id="GO:0004741">
    <property type="term" value="F:[pyruvate dehydrogenase (acetyl-transferring)]-phosphatase activity"/>
    <property type="evidence" value="ECO:0007669"/>
    <property type="project" value="TreeGrafter"/>
</dbReference>
<dbReference type="Gene3D" id="3.60.40.10">
    <property type="entry name" value="PPM-type phosphatase domain"/>
    <property type="match status" value="1"/>
</dbReference>
<dbReference type="Proteomes" id="UP000887581">
    <property type="component" value="Unplaced"/>
</dbReference>
<evidence type="ECO:0000313" key="2">
    <source>
        <dbReference type="Proteomes" id="UP000887581"/>
    </source>
</evidence>
<dbReference type="SUPFAM" id="SSF81606">
    <property type="entry name" value="PP2C-like"/>
    <property type="match status" value="1"/>
</dbReference>
<dbReference type="PANTHER" id="PTHR13832:SF354">
    <property type="entry name" value="GM14138P"/>
    <property type="match status" value="1"/>
</dbReference>
<dbReference type="InterPro" id="IPR001932">
    <property type="entry name" value="PPM-type_phosphatase-like_dom"/>
</dbReference>
<feature type="domain" description="PPM-type phosphatase" evidence="1">
    <location>
        <begin position="98"/>
        <end position="471"/>
    </location>
</feature>
<organism evidence="2 3">
    <name type="scientific">Setaria digitata</name>
    <dbReference type="NCBI Taxonomy" id="48799"/>
    <lineage>
        <taxon>Eukaryota</taxon>
        <taxon>Metazoa</taxon>
        <taxon>Ecdysozoa</taxon>
        <taxon>Nematoda</taxon>
        <taxon>Chromadorea</taxon>
        <taxon>Rhabditida</taxon>
        <taxon>Spirurina</taxon>
        <taxon>Spiruromorpha</taxon>
        <taxon>Filarioidea</taxon>
        <taxon>Setariidae</taxon>
        <taxon>Setaria</taxon>
    </lineage>
</organism>
<protein>
    <submittedName>
        <fullName evidence="3">PPM-type phosphatase domain-containing protein</fullName>
    </submittedName>
</protein>
<reference evidence="3" key="1">
    <citation type="submission" date="2022-11" db="UniProtKB">
        <authorList>
            <consortium name="WormBaseParasite"/>
        </authorList>
    </citation>
    <scope>IDENTIFICATION</scope>
</reference>